<dbReference type="PANTHER" id="PTHR30406:SF8">
    <property type="entry name" value="SULFATE TRANSPORT SYSTEM PERMEASE PROTEIN CYST"/>
    <property type="match status" value="1"/>
</dbReference>
<evidence type="ECO:0000256" key="2">
    <source>
        <dbReference type="ARBA" id="ARBA00011779"/>
    </source>
</evidence>
<evidence type="ECO:0000259" key="10">
    <source>
        <dbReference type="PROSITE" id="PS50928"/>
    </source>
</evidence>
<dbReference type="PROSITE" id="PS50928">
    <property type="entry name" value="ABC_TM1"/>
    <property type="match status" value="1"/>
</dbReference>
<feature type="transmembrane region" description="Helical" evidence="9">
    <location>
        <begin position="204"/>
        <end position="223"/>
    </location>
</feature>
<feature type="transmembrane region" description="Helical" evidence="9">
    <location>
        <begin position="255"/>
        <end position="276"/>
    </location>
</feature>
<dbReference type="SUPFAM" id="SSF161098">
    <property type="entry name" value="MetI-like"/>
    <property type="match status" value="2"/>
</dbReference>
<sequence length="346" mass="37048">MGYTLFYLSLIVLIPLVTLFVNTFTLTWEQFWSAVSSPRVVASYKLTFGASLLAALVNLVFGLLIAWVLVRYKFPFKKLIDALVDLPFALPTAVAGISLTALLAPNGWVGQWLEQPAQAFQNTLPLLQQFGPRLLLLSALASALAFALGRLGSGRGAAVHLAGALRSLALVLAVVAGAALVIGLLLLAYGWFASVSGIEGVKVAFTPKGVVVALIFIGLPFVVRTVQPVLEDFEKELEEAAGSLGATRWQTFYKVILPAIVPALLTGFALAFARALGEYGSVIFIAGNMPMVSEITPLIIIGKLEQYDYAGATAVALVMLLFSFLMLFVINGLQAWQRRTTGSANK</sequence>
<feature type="transmembrane region" description="Helical" evidence="9">
    <location>
        <begin position="7"/>
        <end position="28"/>
    </location>
</feature>
<keyword evidence="3 9" id="KW-0813">Transport</keyword>
<keyword evidence="5 9" id="KW-1133">Transmembrane helix</keyword>
<feature type="transmembrane region" description="Helical" evidence="9">
    <location>
        <begin position="282"/>
        <end position="302"/>
    </location>
</feature>
<dbReference type="AlphaFoldDB" id="A0A3M6R1G8"/>
<evidence type="ECO:0000313" key="12">
    <source>
        <dbReference type="Proteomes" id="UP000278006"/>
    </source>
</evidence>
<feature type="transmembrane region" description="Helical" evidence="9">
    <location>
        <begin position="309"/>
        <end position="330"/>
    </location>
</feature>
<dbReference type="InterPro" id="IPR035906">
    <property type="entry name" value="MetI-like_sf"/>
</dbReference>
<evidence type="ECO:0000256" key="8">
    <source>
        <dbReference type="ARBA" id="ARBA00025323"/>
    </source>
</evidence>
<feature type="transmembrane region" description="Helical" evidence="9">
    <location>
        <begin position="130"/>
        <end position="148"/>
    </location>
</feature>
<reference evidence="11 12" key="1">
    <citation type="submission" date="2018-10" db="EMBL/GenBank/DDBJ databases">
        <title>Draft genome of Cortibacter populi DSM10536.</title>
        <authorList>
            <person name="Bernier A.-M."/>
            <person name="Bernard K."/>
        </authorList>
    </citation>
    <scope>NUCLEOTIDE SEQUENCE [LARGE SCALE GENOMIC DNA]</scope>
    <source>
        <strain evidence="11 12">DSM 105136</strain>
    </source>
</reference>
<dbReference type="Gene3D" id="1.10.3720.10">
    <property type="entry name" value="MetI-like"/>
    <property type="match status" value="2"/>
</dbReference>
<feature type="transmembrane region" description="Helical" evidence="9">
    <location>
        <begin position="48"/>
        <end position="70"/>
    </location>
</feature>
<dbReference type="OrthoDB" id="9804629at2"/>
<feature type="transmembrane region" description="Helical" evidence="9">
    <location>
        <begin position="82"/>
        <end position="104"/>
    </location>
</feature>
<evidence type="ECO:0000313" key="11">
    <source>
        <dbReference type="EMBL" id="RMX08749.1"/>
    </source>
</evidence>
<keyword evidence="4 9" id="KW-0812">Transmembrane</keyword>
<evidence type="ECO:0000256" key="5">
    <source>
        <dbReference type="ARBA" id="ARBA00022989"/>
    </source>
</evidence>
<comment type="subcellular location">
    <subcellularLocation>
        <location evidence="1 9">Cell membrane</location>
        <topology evidence="1 9">Multi-pass membrane protein</topology>
    </subcellularLocation>
</comment>
<keyword evidence="12" id="KW-1185">Reference proteome</keyword>
<evidence type="ECO:0000256" key="6">
    <source>
        <dbReference type="ARBA" id="ARBA00023032"/>
    </source>
</evidence>
<dbReference type="CDD" id="cd06261">
    <property type="entry name" value="TM_PBP2"/>
    <property type="match status" value="1"/>
</dbReference>
<evidence type="ECO:0000256" key="4">
    <source>
        <dbReference type="ARBA" id="ARBA00022692"/>
    </source>
</evidence>
<evidence type="ECO:0000256" key="7">
    <source>
        <dbReference type="ARBA" id="ARBA00023136"/>
    </source>
</evidence>
<dbReference type="InterPro" id="IPR005667">
    <property type="entry name" value="Sulph_transpt2"/>
</dbReference>
<organism evidence="11 12">
    <name type="scientific">Corticibacter populi</name>
    <dbReference type="NCBI Taxonomy" id="1550736"/>
    <lineage>
        <taxon>Bacteria</taxon>
        <taxon>Pseudomonadati</taxon>
        <taxon>Pseudomonadota</taxon>
        <taxon>Betaproteobacteria</taxon>
        <taxon>Burkholderiales</taxon>
        <taxon>Comamonadaceae</taxon>
        <taxon>Corticibacter</taxon>
    </lineage>
</organism>
<evidence type="ECO:0000256" key="3">
    <source>
        <dbReference type="ARBA" id="ARBA00022448"/>
    </source>
</evidence>
<proteinExistence type="inferred from homology"/>
<dbReference type="GO" id="GO:0005886">
    <property type="term" value="C:plasma membrane"/>
    <property type="evidence" value="ECO:0007669"/>
    <property type="project" value="UniProtKB-SubCell"/>
</dbReference>
<dbReference type="EMBL" id="RDQO01000001">
    <property type="protein sequence ID" value="RMX08749.1"/>
    <property type="molecule type" value="Genomic_DNA"/>
</dbReference>
<evidence type="ECO:0000256" key="9">
    <source>
        <dbReference type="RuleBase" id="RU363032"/>
    </source>
</evidence>
<accession>A0A3M6R1G8</accession>
<dbReference type="GO" id="GO:0015419">
    <property type="term" value="F:ABC-type sulfate transporter activity"/>
    <property type="evidence" value="ECO:0007669"/>
    <property type="project" value="InterPro"/>
</dbReference>
<dbReference type="PANTHER" id="PTHR30406">
    <property type="entry name" value="SULFATE TRANSPORT SYSTEM PERMEASE PROTEIN"/>
    <property type="match status" value="1"/>
</dbReference>
<comment type="similarity">
    <text evidence="9">Belongs to the binding-protein-dependent transport system permease family.</text>
</comment>
<comment type="function">
    <text evidence="8">Part of the ABC transporter complex CysAWTP (TC 3.A.1.6.1) involved in sulfate/thiosulfate import. Probably responsible for the translocation of the substrate across the membrane.</text>
</comment>
<feature type="domain" description="ABC transmembrane type-1" evidence="10">
    <location>
        <begin position="44"/>
        <end position="330"/>
    </location>
</feature>
<dbReference type="Proteomes" id="UP000278006">
    <property type="component" value="Unassembled WGS sequence"/>
</dbReference>
<keyword evidence="7 9" id="KW-0472">Membrane</keyword>
<protein>
    <submittedName>
        <fullName evidence="11">Sulfate ABC transporter permease subunit CysT</fullName>
    </submittedName>
</protein>
<comment type="subunit">
    <text evidence="2">The complex is composed of two ATP-binding proteins (CysA), two transmembrane proteins (CysT and CysW) and a solute-binding protein (CysP).</text>
</comment>
<gene>
    <name evidence="11" type="ORF">D8I35_06810</name>
</gene>
<feature type="transmembrane region" description="Helical" evidence="9">
    <location>
        <begin position="168"/>
        <end position="192"/>
    </location>
</feature>
<dbReference type="InterPro" id="IPR000515">
    <property type="entry name" value="MetI-like"/>
</dbReference>
<keyword evidence="6" id="KW-0764">Sulfate transport</keyword>
<evidence type="ECO:0000256" key="1">
    <source>
        <dbReference type="ARBA" id="ARBA00004651"/>
    </source>
</evidence>
<name>A0A3M6R1G8_9BURK</name>
<dbReference type="Pfam" id="PF00528">
    <property type="entry name" value="BPD_transp_1"/>
    <property type="match status" value="1"/>
</dbReference>
<comment type="caution">
    <text evidence="11">The sequence shown here is derived from an EMBL/GenBank/DDBJ whole genome shotgun (WGS) entry which is preliminary data.</text>
</comment>